<reference evidence="1" key="1">
    <citation type="submission" date="2019-06" db="EMBL/GenBank/DDBJ databases">
        <authorList>
            <person name="Zheng W."/>
        </authorList>
    </citation>
    <scope>NUCLEOTIDE SEQUENCE</scope>
    <source>
        <strain evidence="1">QDHG01</strain>
    </source>
</reference>
<evidence type="ECO:0000313" key="2">
    <source>
        <dbReference type="Proteomes" id="UP000785679"/>
    </source>
</evidence>
<dbReference type="AlphaFoldDB" id="A0A8J8NSX8"/>
<protein>
    <submittedName>
        <fullName evidence="1">Uncharacterized protein</fullName>
    </submittedName>
</protein>
<name>A0A8J8NSX8_HALGN</name>
<dbReference type="EMBL" id="RRYP01006625">
    <property type="protein sequence ID" value="TNV81061.1"/>
    <property type="molecule type" value="Genomic_DNA"/>
</dbReference>
<dbReference type="Proteomes" id="UP000785679">
    <property type="component" value="Unassembled WGS sequence"/>
</dbReference>
<keyword evidence="2" id="KW-1185">Reference proteome</keyword>
<comment type="caution">
    <text evidence="1">The sequence shown here is derived from an EMBL/GenBank/DDBJ whole genome shotgun (WGS) entry which is preliminary data.</text>
</comment>
<proteinExistence type="predicted"/>
<gene>
    <name evidence="1" type="ORF">FGO68_gene16038</name>
</gene>
<accession>A0A8J8NSX8</accession>
<organism evidence="1 2">
    <name type="scientific">Halteria grandinella</name>
    <dbReference type="NCBI Taxonomy" id="5974"/>
    <lineage>
        <taxon>Eukaryota</taxon>
        <taxon>Sar</taxon>
        <taxon>Alveolata</taxon>
        <taxon>Ciliophora</taxon>
        <taxon>Intramacronucleata</taxon>
        <taxon>Spirotrichea</taxon>
        <taxon>Stichotrichia</taxon>
        <taxon>Sporadotrichida</taxon>
        <taxon>Halteriidae</taxon>
        <taxon>Halteria</taxon>
    </lineage>
</organism>
<evidence type="ECO:0000313" key="1">
    <source>
        <dbReference type="EMBL" id="TNV81061.1"/>
    </source>
</evidence>
<sequence length="201" mass="23127">MLGFMNKLKHELLCLASEEPNFDTKQSDHFLDSAKSLIKQCSEVQIHFESLSQRIKSAMTQYQQKVQAIMGNFEQKLQVYLSCEDQSLALKDQESFINANQVVIEQIRQSVKECQSQILQFSNIISPKTNPKKEKVSKLLVCKQQIVYQQKNSGIVSMVFKDLQSVQFNQFTEPQIICSGSFLSVSQQDIDISLIFRLEYN</sequence>